<dbReference type="OrthoDB" id="423427at2759"/>
<evidence type="ECO:0000256" key="5">
    <source>
        <dbReference type="ARBA" id="ARBA00023136"/>
    </source>
</evidence>
<comment type="similarity">
    <text evidence="2 6">Belongs to the multi antimicrobial extrusion (MATE) (TC 2.A.66.1) family.</text>
</comment>
<dbReference type="EMBL" id="BDDD01000254">
    <property type="protein sequence ID" value="GAV62378.1"/>
    <property type="molecule type" value="Genomic_DNA"/>
</dbReference>
<keyword evidence="4 6" id="KW-1133">Transmembrane helix</keyword>
<sequence>PDRSHTEATNAHWLKLIQNLLYFSSEVYKPLTLSLFFTCSLSLSSLSQNKNKKMQIKALIHHSQTPLKTHQYLKNVTKPSLPLKPQHNFRFLHSVSLPNLGISPPKNHTNRFVTARIGSSHELETEIGNDGIGDDDSGYRAALDGLSVKEEKVGHESKREGLMANRSIWNQMKEVMMFSGPATGLWICAPLMSLISTAMIGQGSSTELAALGPGTVFCDNMNLLFMFLSVATSNMVATSLAKRDKNEVQHRISILLFVGLTCGTLMLLFTQFLGSWALTAFAGQKNAHLIPVASKYVQIRGLSWPAVLYGLVAQSASLGMKDSLGPLKALVVASTINGIGHIVLCKLLAYGITGAAWATMASQVVASYMMIQALNKKGYNAFALSLPSPSESVEIFAIAAPVFVTMFSKVAFYSLMTYYATAMGTFTVAAHQVMIQMYGMCVVWGEPLSQTSQSFMPELLYGVNSSLEKARTLLKSLVIIGAILGVFIGTIGVAVPGLMPNIFTSDLNVIQQMHKVLVLFFLSLAITPCTHSLEGTLLAGRDLKFISLSMSGCFSLGALLLLLVSSRGYALPGCWFALVGFQWARFFLALQRLLSPSGMLSAGYMSQYKLGKLKAA</sequence>
<feature type="transmembrane region" description="Helical" evidence="6">
    <location>
        <begin position="175"/>
        <end position="201"/>
    </location>
</feature>
<feature type="transmembrane region" description="Helical" evidence="6">
    <location>
        <begin position="545"/>
        <end position="564"/>
    </location>
</feature>
<feature type="transmembrane region" description="Helical" evidence="6">
    <location>
        <begin position="477"/>
        <end position="496"/>
    </location>
</feature>
<name>A0A1Q3B321_CEPFO</name>
<reference evidence="8" key="1">
    <citation type="submission" date="2016-04" db="EMBL/GenBank/DDBJ databases">
        <title>Cephalotus genome sequencing.</title>
        <authorList>
            <person name="Fukushima K."/>
            <person name="Hasebe M."/>
            <person name="Fang X."/>
        </authorList>
    </citation>
    <scope>NUCLEOTIDE SEQUENCE [LARGE SCALE GENOMIC DNA]</scope>
    <source>
        <strain evidence="8">cv. St1</strain>
    </source>
</reference>
<feature type="transmembrane region" description="Helical" evidence="6">
    <location>
        <begin position="355"/>
        <end position="374"/>
    </location>
</feature>
<protein>
    <recommendedName>
        <fullName evidence="6">Protein DETOXIFICATION</fullName>
    </recommendedName>
    <alternativeName>
        <fullName evidence="6">Multidrug and toxic compound extrusion protein</fullName>
    </alternativeName>
</protein>
<dbReference type="CDD" id="cd13136">
    <property type="entry name" value="MATE_DinF_like"/>
    <property type="match status" value="1"/>
</dbReference>
<evidence type="ECO:0000256" key="1">
    <source>
        <dbReference type="ARBA" id="ARBA00004141"/>
    </source>
</evidence>
<comment type="caution">
    <text evidence="7">The sequence shown here is derived from an EMBL/GenBank/DDBJ whole genome shotgun (WGS) entry which is preliminary data.</text>
</comment>
<comment type="subcellular location">
    <subcellularLocation>
        <location evidence="1">Membrane</location>
        <topology evidence="1">Multi-pass membrane protein</topology>
    </subcellularLocation>
</comment>
<dbReference type="PANTHER" id="PTHR42893">
    <property type="entry name" value="PROTEIN DETOXIFICATION 44, CHLOROPLASTIC-RELATED"/>
    <property type="match status" value="1"/>
</dbReference>
<dbReference type="Pfam" id="PF01554">
    <property type="entry name" value="MatE"/>
    <property type="match status" value="1"/>
</dbReference>
<feature type="non-terminal residue" evidence="7">
    <location>
        <position position="1"/>
    </location>
</feature>
<gene>
    <name evidence="7" type="ORF">CFOL_v3_05902</name>
</gene>
<dbReference type="InParanoid" id="A0A1Q3B321"/>
<dbReference type="STRING" id="3775.A0A1Q3B321"/>
<keyword evidence="5 6" id="KW-0472">Membrane</keyword>
<feature type="transmembrane region" description="Helical" evidence="6">
    <location>
        <begin position="516"/>
        <end position="533"/>
    </location>
</feature>
<evidence type="ECO:0000256" key="3">
    <source>
        <dbReference type="ARBA" id="ARBA00022692"/>
    </source>
</evidence>
<evidence type="ECO:0000313" key="8">
    <source>
        <dbReference type="Proteomes" id="UP000187406"/>
    </source>
</evidence>
<dbReference type="AlphaFoldDB" id="A0A1Q3B321"/>
<feature type="transmembrane region" description="Helical" evidence="6">
    <location>
        <begin position="327"/>
        <end position="349"/>
    </location>
</feature>
<dbReference type="InterPro" id="IPR044644">
    <property type="entry name" value="DinF-like"/>
</dbReference>
<feature type="transmembrane region" description="Helical" evidence="6">
    <location>
        <begin position="253"/>
        <end position="282"/>
    </location>
</feature>
<dbReference type="PANTHER" id="PTHR42893:SF41">
    <property type="entry name" value="PROTEIN DETOXIFICATION"/>
    <property type="match status" value="1"/>
</dbReference>
<dbReference type="InterPro" id="IPR002528">
    <property type="entry name" value="MATE_fam"/>
</dbReference>
<feature type="transmembrane region" description="Helical" evidence="6">
    <location>
        <begin position="221"/>
        <end position="241"/>
    </location>
</feature>
<dbReference type="GO" id="GO:0016020">
    <property type="term" value="C:membrane"/>
    <property type="evidence" value="ECO:0007669"/>
    <property type="project" value="UniProtKB-SubCell"/>
</dbReference>
<evidence type="ECO:0000256" key="6">
    <source>
        <dbReference type="RuleBase" id="RU004914"/>
    </source>
</evidence>
<feature type="transmembrane region" description="Helical" evidence="6">
    <location>
        <begin position="570"/>
        <end position="590"/>
    </location>
</feature>
<keyword evidence="8" id="KW-1185">Reference proteome</keyword>
<dbReference type="Proteomes" id="UP000187406">
    <property type="component" value="Unassembled WGS sequence"/>
</dbReference>
<dbReference type="GO" id="GO:0042910">
    <property type="term" value="F:xenobiotic transmembrane transporter activity"/>
    <property type="evidence" value="ECO:0007669"/>
    <property type="project" value="InterPro"/>
</dbReference>
<organism evidence="7 8">
    <name type="scientific">Cephalotus follicularis</name>
    <name type="common">Albany pitcher plant</name>
    <dbReference type="NCBI Taxonomy" id="3775"/>
    <lineage>
        <taxon>Eukaryota</taxon>
        <taxon>Viridiplantae</taxon>
        <taxon>Streptophyta</taxon>
        <taxon>Embryophyta</taxon>
        <taxon>Tracheophyta</taxon>
        <taxon>Spermatophyta</taxon>
        <taxon>Magnoliopsida</taxon>
        <taxon>eudicotyledons</taxon>
        <taxon>Gunneridae</taxon>
        <taxon>Pentapetalae</taxon>
        <taxon>rosids</taxon>
        <taxon>fabids</taxon>
        <taxon>Oxalidales</taxon>
        <taxon>Cephalotaceae</taxon>
        <taxon>Cephalotus</taxon>
    </lineage>
</organism>
<evidence type="ECO:0000256" key="2">
    <source>
        <dbReference type="ARBA" id="ARBA00010199"/>
    </source>
</evidence>
<feature type="transmembrane region" description="Helical" evidence="6">
    <location>
        <begin position="395"/>
        <end position="416"/>
    </location>
</feature>
<dbReference type="GO" id="GO:0015297">
    <property type="term" value="F:antiporter activity"/>
    <property type="evidence" value="ECO:0007669"/>
    <property type="project" value="InterPro"/>
</dbReference>
<evidence type="ECO:0000256" key="4">
    <source>
        <dbReference type="ARBA" id="ARBA00022989"/>
    </source>
</evidence>
<keyword evidence="3 6" id="KW-0812">Transmembrane</keyword>
<proteinExistence type="inferred from homology"/>
<accession>A0A1Q3B321</accession>
<evidence type="ECO:0000313" key="7">
    <source>
        <dbReference type="EMBL" id="GAV62378.1"/>
    </source>
</evidence>